<dbReference type="AlphaFoldDB" id="A0A4S8JZS9"/>
<organism evidence="1 2">
    <name type="scientific">Musa balbisiana</name>
    <name type="common">Banana</name>
    <dbReference type="NCBI Taxonomy" id="52838"/>
    <lineage>
        <taxon>Eukaryota</taxon>
        <taxon>Viridiplantae</taxon>
        <taxon>Streptophyta</taxon>
        <taxon>Embryophyta</taxon>
        <taxon>Tracheophyta</taxon>
        <taxon>Spermatophyta</taxon>
        <taxon>Magnoliopsida</taxon>
        <taxon>Liliopsida</taxon>
        <taxon>Zingiberales</taxon>
        <taxon>Musaceae</taxon>
        <taxon>Musa</taxon>
    </lineage>
</organism>
<evidence type="ECO:0000313" key="1">
    <source>
        <dbReference type="EMBL" id="THU67863.1"/>
    </source>
</evidence>
<proteinExistence type="predicted"/>
<gene>
    <name evidence="1" type="ORF">C4D60_Mb05t29180</name>
</gene>
<dbReference type="Proteomes" id="UP000317650">
    <property type="component" value="Chromosome 5"/>
</dbReference>
<reference evidence="1 2" key="1">
    <citation type="journal article" date="2019" name="Nat. Plants">
        <title>Genome sequencing of Musa balbisiana reveals subgenome evolution and function divergence in polyploid bananas.</title>
        <authorList>
            <person name="Yao X."/>
        </authorList>
    </citation>
    <scope>NUCLEOTIDE SEQUENCE [LARGE SCALE GENOMIC DNA]</scope>
    <source>
        <strain evidence="2">cv. DH-PKW</strain>
        <tissue evidence="1">Leaves</tissue>
    </source>
</reference>
<comment type="caution">
    <text evidence="1">The sequence shown here is derived from an EMBL/GenBank/DDBJ whole genome shotgun (WGS) entry which is preliminary data.</text>
</comment>
<keyword evidence="2" id="KW-1185">Reference proteome</keyword>
<evidence type="ECO:0000313" key="2">
    <source>
        <dbReference type="Proteomes" id="UP000317650"/>
    </source>
</evidence>
<sequence length="143" mass="15997">MPGQSPEAMHIRGQQFAHHRDNCSPMIIQQHFLLLPLSRQAFILLIRRKTLRPARSKSSSLPPSDHHRRAFTCSKDIRQLQTSLLASRSVLPPSLPLQLLPECTAISAENGRVEKAVCSWQAVACADKLRYLVVALSLCSYAD</sequence>
<accession>A0A4S8JZS9</accession>
<name>A0A4S8JZS9_MUSBA</name>
<dbReference type="EMBL" id="PYDT01000003">
    <property type="protein sequence ID" value="THU67863.1"/>
    <property type="molecule type" value="Genomic_DNA"/>
</dbReference>
<protein>
    <submittedName>
        <fullName evidence="1">Uncharacterized protein</fullName>
    </submittedName>
</protein>